<feature type="DNA-binding region" description="HMG box" evidence="3">
    <location>
        <begin position="40"/>
        <end position="108"/>
    </location>
</feature>
<feature type="region of interest" description="Disordered" evidence="4">
    <location>
        <begin position="175"/>
        <end position="225"/>
    </location>
</feature>
<feature type="region of interest" description="Disordered" evidence="4">
    <location>
        <begin position="102"/>
        <end position="133"/>
    </location>
</feature>
<dbReference type="PROSITE" id="PS50118">
    <property type="entry name" value="HMG_BOX_2"/>
    <property type="match status" value="2"/>
</dbReference>
<dbReference type="InterPro" id="IPR050342">
    <property type="entry name" value="HMGB"/>
</dbReference>
<dbReference type="PRINTS" id="PR00886">
    <property type="entry name" value="HIGHMOBLTY12"/>
</dbReference>
<feature type="domain" description="HMG box" evidence="5">
    <location>
        <begin position="40"/>
        <end position="108"/>
    </location>
</feature>
<dbReference type="EMBL" id="HBGT01018365">
    <property type="protein sequence ID" value="CAD9419966.1"/>
    <property type="molecule type" value="Transcribed_RNA"/>
</dbReference>
<evidence type="ECO:0000256" key="2">
    <source>
        <dbReference type="ARBA" id="ARBA00023242"/>
    </source>
</evidence>
<accession>A0A7S2CA52</accession>
<evidence type="ECO:0000256" key="3">
    <source>
        <dbReference type="PROSITE-ProRule" id="PRU00267"/>
    </source>
</evidence>
<evidence type="ECO:0000256" key="1">
    <source>
        <dbReference type="ARBA" id="ARBA00023125"/>
    </source>
</evidence>
<proteinExistence type="predicted"/>
<reference evidence="6" key="1">
    <citation type="submission" date="2021-01" db="EMBL/GenBank/DDBJ databases">
        <authorList>
            <person name="Corre E."/>
            <person name="Pelletier E."/>
            <person name="Niang G."/>
            <person name="Scheremetjew M."/>
            <person name="Finn R."/>
            <person name="Kale V."/>
            <person name="Holt S."/>
            <person name="Cochrane G."/>
            <person name="Meng A."/>
            <person name="Brown T."/>
            <person name="Cohen L."/>
        </authorList>
    </citation>
    <scope>NUCLEOTIDE SEQUENCE</scope>
    <source>
        <strain evidence="6">RCC1693</strain>
    </source>
</reference>
<dbReference type="PANTHER" id="PTHR48112">
    <property type="entry name" value="HIGH MOBILITY GROUP PROTEIN DSP1"/>
    <property type="match status" value="1"/>
</dbReference>
<dbReference type="Gene3D" id="1.10.30.10">
    <property type="entry name" value="High mobility group box domain"/>
    <property type="match status" value="2"/>
</dbReference>
<name>A0A7S2CA52_9STRA</name>
<evidence type="ECO:0000313" key="6">
    <source>
        <dbReference type="EMBL" id="CAD9419966.1"/>
    </source>
</evidence>
<dbReference type="AlphaFoldDB" id="A0A7S2CA52"/>
<sequence>MMEESAKASKKRKKSSKSKAKAEPEERASPKKRKKDPNAPKKARSAYQLYANSVREEIKAENPDKSFGEQTKIMATKWKELGEEDKAAWQEKAETDKARFKDAMADYEPPSDVEVTPKKGKGKKGKAAKDPNAPKRATTAYFFFLADTRETAKAENPGLSVTELSKVIGAKWKELTPEEKSKFEEKAKADKERYAEEVAAYKGKKAAEEDPMEEDDSSDAGSDSD</sequence>
<feature type="domain" description="HMG box" evidence="5">
    <location>
        <begin position="134"/>
        <end position="202"/>
    </location>
</feature>
<dbReference type="InterPro" id="IPR009071">
    <property type="entry name" value="HMG_box_dom"/>
</dbReference>
<evidence type="ECO:0000256" key="4">
    <source>
        <dbReference type="SAM" id="MobiDB-lite"/>
    </source>
</evidence>
<feature type="compositionally biased region" description="Basic residues" evidence="4">
    <location>
        <begin position="8"/>
        <end position="19"/>
    </location>
</feature>
<protein>
    <recommendedName>
        <fullName evidence="5">HMG box domain-containing protein</fullName>
    </recommendedName>
</protein>
<feature type="compositionally biased region" description="Acidic residues" evidence="4">
    <location>
        <begin position="209"/>
        <end position="225"/>
    </location>
</feature>
<dbReference type="GO" id="GO:0003677">
    <property type="term" value="F:DNA binding"/>
    <property type="evidence" value="ECO:0007669"/>
    <property type="project" value="UniProtKB-UniRule"/>
</dbReference>
<feature type="DNA-binding region" description="HMG box" evidence="3">
    <location>
        <begin position="134"/>
        <end position="202"/>
    </location>
</feature>
<feature type="compositionally biased region" description="Basic and acidic residues" evidence="4">
    <location>
        <begin position="175"/>
        <end position="196"/>
    </location>
</feature>
<gene>
    <name evidence="6" type="ORF">FPAR1323_LOCUS9682</name>
</gene>
<feature type="compositionally biased region" description="Basic and acidic residues" evidence="4">
    <location>
        <begin position="20"/>
        <end position="29"/>
    </location>
</feature>
<dbReference type="FunFam" id="1.10.30.10:FF:000016">
    <property type="entry name" value="FACT complex subunit SSRP1"/>
    <property type="match status" value="1"/>
</dbReference>
<dbReference type="SMART" id="SM00398">
    <property type="entry name" value="HMG"/>
    <property type="match status" value="2"/>
</dbReference>
<keyword evidence="2 3" id="KW-0539">Nucleus</keyword>
<keyword evidence="1 3" id="KW-0238">DNA-binding</keyword>
<dbReference type="InterPro" id="IPR036910">
    <property type="entry name" value="HMG_box_dom_sf"/>
</dbReference>
<dbReference type="GO" id="GO:0005634">
    <property type="term" value="C:nucleus"/>
    <property type="evidence" value="ECO:0007669"/>
    <property type="project" value="UniProtKB-UniRule"/>
</dbReference>
<dbReference type="Pfam" id="PF00505">
    <property type="entry name" value="HMG_box"/>
    <property type="match status" value="2"/>
</dbReference>
<evidence type="ECO:0000259" key="5">
    <source>
        <dbReference type="PROSITE" id="PS50118"/>
    </source>
</evidence>
<feature type="region of interest" description="Disordered" evidence="4">
    <location>
        <begin position="1"/>
        <end position="48"/>
    </location>
</feature>
<organism evidence="6">
    <name type="scientific">Florenciella parvula</name>
    <dbReference type="NCBI Taxonomy" id="236787"/>
    <lineage>
        <taxon>Eukaryota</taxon>
        <taxon>Sar</taxon>
        <taxon>Stramenopiles</taxon>
        <taxon>Ochrophyta</taxon>
        <taxon>Dictyochophyceae</taxon>
        <taxon>Florenciellales</taxon>
        <taxon>Florenciella</taxon>
    </lineage>
</organism>
<dbReference type="SUPFAM" id="SSF47095">
    <property type="entry name" value="HMG-box"/>
    <property type="match status" value="2"/>
</dbReference>